<keyword evidence="2" id="KW-0732">Signal</keyword>
<reference evidence="4 5" key="1">
    <citation type="submission" date="2010-08" db="EMBL/GenBank/DDBJ databases">
        <title>Complete sequence of Gallionella capsiferriformans ES-2.</title>
        <authorList>
            <consortium name="US DOE Joint Genome Institute"/>
            <person name="Lucas S."/>
            <person name="Copeland A."/>
            <person name="Lapidus A."/>
            <person name="Cheng J.-F."/>
            <person name="Bruce D."/>
            <person name="Goodwin L."/>
            <person name="Pitluck S."/>
            <person name="Chertkov O."/>
            <person name="Davenport K.W."/>
            <person name="Detter J.C."/>
            <person name="Han C."/>
            <person name="Tapia R."/>
            <person name="Land M."/>
            <person name="Hauser L."/>
            <person name="Chang Y.-J."/>
            <person name="Jeffries C."/>
            <person name="Kyrpides N."/>
            <person name="Ivanova N."/>
            <person name="Mikhailova N."/>
            <person name="Shelobolina E.S."/>
            <person name="Picardal F."/>
            <person name="Roden E."/>
            <person name="Emerson D."/>
            <person name="Woyke T."/>
        </authorList>
    </citation>
    <scope>NUCLEOTIDE SEQUENCE [LARGE SCALE GENOMIC DNA]</scope>
    <source>
        <strain evidence="4 5">ES-2</strain>
    </source>
</reference>
<name>D9SEP9_GALCS</name>
<proteinExistence type="predicted"/>
<feature type="domain" description="ParB-related ThiF-related cassette protein E" evidence="3">
    <location>
        <begin position="2"/>
        <end position="99"/>
    </location>
</feature>
<evidence type="ECO:0000313" key="5">
    <source>
        <dbReference type="Proteomes" id="UP000001235"/>
    </source>
</evidence>
<dbReference type="OrthoDB" id="8562883at2"/>
<dbReference type="Proteomes" id="UP000001235">
    <property type="component" value="Chromosome"/>
</dbReference>
<dbReference type="InterPro" id="IPR022273">
    <property type="entry name" value="PRTRC_protein-E"/>
</dbReference>
<evidence type="ECO:0000256" key="2">
    <source>
        <dbReference type="SAM" id="SignalP"/>
    </source>
</evidence>
<feature type="region of interest" description="Disordered" evidence="1">
    <location>
        <begin position="94"/>
        <end position="155"/>
    </location>
</feature>
<evidence type="ECO:0000313" key="4">
    <source>
        <dbReference type="EMBL" id="ADL54996.1"/>
    </source>
</evidence>
<accession>D9SEP9</accession>
<gene>
    <name evidence="4" type="ordered locus">Galf_0965</name>
</gene>
<evidence type="ECO:0000259" key="3">
    <source>
        <dbReference type="Pfam" id="PF19556"/>
    </source>
</evidence>
<dbReference type="NCBIfam" id="TIGR03741">
    <property type="entry name" value="PRTRC_E"/>
    <property type="match status" value="1"/>
</dbReference>
<dbReference type="eggNOG" id="ENOG5033EC8">
    <property type="taxonomic scope" value="Bacteria"/>
</dbReference>
<dbReference type="RefSeq" id="WP_013292936.1">
    <property type="nucleotide sequence ID" value="NC_014394.1"/>
</dbReference>
<protein>
    <submittedName>
        <fullName evidence="4">PRTRC system protein E</fullName>
    </submittedName>
</protein>
<feature type="signal peptide" evidence="2">
    <location>
        <begin position="1"/>
        <end position="20"/>
    </location>
</feature>
<feature type="compositionally biased region" description="Acidic residues" evidence="1">
    <location>
        <begin position="111"/>
        <end position="126"/>
    </location>
</feature>
<dbReference type="Pfam" id="PF19556">
    <property type="entry name" value="PRTRC_E"/>
    <property type="match status" value="1"/>
</dbReference>
<dbReference type="STRING" id="395494.Galf_0965"/>
<organism evidence="4 5">
    <name type="scientific">Gallionella capsiferriformans (strain ES-2)</name>
    <name type="common">Gallionella ferruginea capsiferriformans (strain ES-2)</name>
    <dbReference type="NCBI Taxonomy" id="395494"/>
    <lineage>
        <taxon>Bacteria</taxon>
        <taxon>Pseudomonadati</taxon>
        <taxon>Pseudomonadota</taxon>
        <taxon>Betaproteobacteria</taxon>
        <taxon>Nitrosomonadales</taxon>
        <taxon>Gallionellaceae</taxon>
        <taxon>Gallionella</taxon>
    </lineage>
</organism>
<dbReference type="EMBL" id="CP002159">
    <property type="protein sequence ID" value="ADL54996.1"/>
    <property type="molecule type" value="Genomic_DNA"/>
</dbReference>
<dbReference type="HOGENOM" id="CLU_139165_0_0_4"/>
<feature type="chain" id="PRO_5003128172" evidence="2">
    <location>
        <begin position="21"/>
        <end position="155"/>
    </location>
</feature>
<feature type="compositionally biased region" description="Polar residues" evidence="1">
    <location>
        <begin position="131"/>
        <end position="140"/>
    </location>
</feature>
<dbReference type="KEGG" id="gca:Galf_0965"/>
<dbReference type="AlphaFoldDB" id="D9SEP9"/>
<keyword evidence="5" id="KW-1185">Reference proteome</keyword>
<sequence length="155" mass="15737" precursor="true">MFTVLQTLLATLASLTVSLAANTDGTITVTVIPKGGKEGNILDTPLTLTGTAAELDEGFAGILTSYANKRQNLSEQLAATEAILEAAQKEAADKAKKSIAKPANKTSAPITDEEAGSGDEDDDDEGGASCTAPTSPISTEACTPAAAPDAKALWD</sequence>
<evidence type="ECO:0000256" key="1">
    <source>
        <dbReference type="SAM" id="MobiDB-lite"/>
    </source>
</evidence>
<feature type="compositionally biased region" description="Low complexity" evidence="1">
    <location>
        <begin position="141"/>
        <end position="155"/>
    </location>
</feature>